<dbReference type="GeneID" id="86823497"/>
<protein>
    <recommendedName>
        <fullName evidence="4">Lipoprotein</fullName>
    </recommendedName>
</protein>
<evidence type="ECO:0000256" key="1">
    <source>
        <dbReference type="SAM" id="SignalP"/>
    </source>
</evidence>
<evidence type="ECO:0008006" key="4">
    <source>
        <dbReference type="Google" id="ProtNLM"/>
    </source>
</evidence>
<keyword evidence="1" id="KW-0732">Signal</keyword>
<feature type="signal peptide" evidence="1">
    <location>
        <begin position="1"/>
        <end position="19"/>
    </location>
</feature>
<dbReference type="EMBL" id="JACOQK010000002">
    <property type="protein sequence ID" value="MBC5788616.1"/>
    <property type="molecule type" value="Genomic_DNA"/>
</dbReference>
<sequence>MKKIALILCLVLVASFVLSGCNNSDSIITLEDREVGKIEIQSGNTGETVEVTEEEVISQIADILSLEFEKGEKSNDSTGWSYSVRWYDTEGKQIDTVVIMNDGTIEKDGYFWKTSKDNIELSVFDELVTKHSSELPLEWDKIPMVMVDGKLYYDTGKESTVSARCGVMDGEITSTVDGSEIPTKDNQSNFGTGFEYQYGADNTIEIFMNEKWIVFEQREGTGNQVRFGDRMVDADGLSEETLEWLDWYLKILYNRN</sequence>
<feature type="chain" id="PRO_5045478899" description="Lipoprotein" evidence="1">
    <location>
        <begin position="20"/>
        <end position="256"/>
    </location>
</feature>
<organism evidence="2 3">
    <name type="scientific">Clostridium facile</name>
    <dbReference type="NCBI Taxonomy" id="2763035"/>
    <lineage>
        <taxon>Bacteria</taxon>
        <taxon>Bacillati</taxon>
        <taxon>Bacillota</taxon>
        <taxon>Clostridia</taxon>
        <taxon>Eubacteriales</taxon>
        <taxon>Clostridiaceae</taxon>
        <taxon>Clostridium</taxon>
    </lineage>
</organism>
<dbReference type="PROSITE" id="PS51257">
    <property type="entry name" value="PROKAR_LIPOPROTEIN"/>
    <property type="match status" value="1"/>
</dbReference>
<reference evidence="2 3" key="1">
    <citation type="submission" date="2020-08" db="EMBL/GenBank/DDBJ databases">
        <title>Genome public.</title>
        <authorList>
            <person name="Liu C."/>
            <person name="Sun Q."/>
        </authorList>
    </citation>
    <scope>NUCLEOTIDE SEQUENCE [LARGE SCALE GENOMIC DNA]</scope>
    <source>
        <strain evidence="2 3">NSJ-27</strain>
    </source>
</reference>
<dbReference type="RefSeq" id="WP_005948226.1">
    <property type="nucleotide sequence ID" value="NZ_JACOQK010000002.1"/>
</dbReference>
<accession>A0ABR7ITZ0</accession>
<dbReference type="Proteomes" id="UP000649151">
    <property type="component" value="Unassembled WGS sequence"/>
</dbReference>
<evidence type="ECO:0000313" key="2">
    <source>
        <dbReference type="EMBL" id="MBC5788616.1"/>
    </source>
</evidence>
<gene>
    <name evidence="2" type="ORF">H8Z77_11465</name>
</gene>
<comment type="caution">
    <text evidence="2">The sequence shown here is derived from an EMBL/GenBank/DDBJ whole genome shotgun (WGS) entry which is preliminary data.</text>
</comment>
<keyword evidence="3" id="KW-1185">Reference proteome</keyword>
<evidence type="ECO:0000313" key="3">
    <source>
        <dbReference type="Proteomes" id="UP000649151"/>
    </source>
</evidence>
<name>A0ABR7ITZ0_9CLOT</name>
<proteinExistence type="predicted"/>